<dbReference type="InterPro" id="IPR042470">
    <property type="entry name" value="RMI1_N_C_sf"/>
</dbReference>
<dbReference type="OrthoDB" id="363777at2759"/>
<dbReference type="GeneID" id="24566191"/>
<evidence type="ECO:0000313" key="3">
    <source>
        <dbReference type="Proteomes" id="UP000033188"/>
    </source>
</evidence>
<protein>
    <recommendedName>
        <fullName evidence="1">RecQ mediated genome instability protein 1 OB-fold domain-containing protein</fullName>
    </recommendedName>
</protein>
<dbReference type="Proteomes" id="UP000033188">
    <property type="component" value="Chromosome 4"/>
</dbReference>
<evidence type="ECO:0000313" key="2">
    <source>
        <dbReference type="EMBL" id="CDR97650.1"/>
    </source>
</evidence>
<gene>
    <name evidence="2" type="ORF">BBBOND_0401420</name>
</gene>
<dbReference type="RefSeq" id="XP_012769836.1">
    <property type="nucleotide sequence ID" value="XM_012914382.1"/>
</dbReference>
<reference evidence="3" key="1">
    <citation type="journal article" date="2014" name="Nucleic Acids Res.">
        <title>The evolutionary dynamics of variant antigen genes in Babesia reveal a history of genomic innovation underlying host-parasite interaction.</title>
        <authorList>
            <person name="Jackson A.P."/>
            <person name="Otto T.D."/>
            <person name="Darby A."/>
            <person name="Ramaprasad A."/>
            <person name="Xia D."/>
            <person name="Echaide I.E."/>
            <person name="Farber M."/>
            <person name="Gahlot S."/>
            <person name="Gamble J."/>
            <person name="Gupta D."/>
            <person name="Gupta Y."/>
            <person name="Jackson L."/>
            <person name="Malandrin L."/>
            <person name="Malas T.B."/>
            <person name="Moussa E."/>
            <person name="Nair M."/>
            <person name="Reid A.J."/>
            <person name="Sanders M."/>
            <person name="Sharma J."/>
            <person name="Tracey A."/>
            <person name="Quail M.A."/>
            <person name="Weir W."/>
            <person name="Wastling J.M."/>
            <person name="Hall N."/>
            <person name="Willadsen P."/>
            <person name="Lingelbach K."/>
            <person name="Shiels B."/>
            <person name="Tait A."/>
            <person name="Berriman M."/>
            <person name="Allred D.R."/>
            <person name="Pain A."/>
        </authorList>
    </citation>
    <scope>NUCLEOTIDE SEQUENCE [LARGE SCALE GENOMIC DNA]</scope>
    <source>
        <strain evidence="3">Bond</strain>
    </source>
</reference>
<dbReference type="EMBL" id="LK391710">
    <property type="protein sequence ID" value="CDR97650.1"/>
    <property type="molecule type" value="Genomic_DNA"/>
</dbReference>
<dbReference type="Gene3D" id="2.40.50.770">
    <property type="entry name" value="RecQ-mediated genome instability protein Rmi1, C-terminal domain"/>
    <property type="match status" value="1"/>
</dbReference>
<evidence type="ECO:0000259" key="1">
    <source>
        <dbReference type="Pfam" id="PF08585"/>
    </source>
</evidence>
<dbReference type="AlphaFoldDB" id="A0A061DEP7"/>
<accession>A0A061DEP7</accession>
<name>A0A061DEP7_BABBI</name>
<dbReference type="Pfam" id="PF08585">
    <property type="entry name" value="RMI1_N_C"/>
    <property type="match status" value="1"/>
</dbReference>
<dbReference type="InterPro" id="IPR013894">
    <property type="entry name" value="RMI1_OB"/>
</dbReference>
<dbReference type="OMA" id="VIAFEYE"/>
<feature type="domain" description="RecQ mediated genome instability protein 1 OB-fold" evidence="1">
    <location>
        <begin position="37"/>
        <end position="149"/>
    </location>
</feature>
<keyword evidence="3" id="KW-1185">Reference proteome</keyword>
<dbReference type="VEuPathDB" id="PiroplasmaDB:BBBOND_0401420"/>
<proteinExistence type="predicted"/>
<organism evidence="2 3">
    <name type="scientific">Babesia bigemina</name>
    <dbReference type="NCBI Taxonomy" id="5866"/>
    <lineage>
        <taxon>Eukaryota</taxon>
        <taxon>Sar</taxon>
        <taxon>Alveolata</taxon>
        <taxon>Apicomplexa</taxon>
        <taxon>Aconoidasida</taxon>
        <taxon>Piroplasmida</taxon>
        <taxon>Babesiidae</taxon>
        <taxon>Babesia</taxon>
    </lineage>
</organism>
<dbReference type="KEGG" id="bbig:BBBOND_0401420"/>
<sequence>MAATVDQEARAEYDAWIRSDWALGVDSTKFNNFFRSRITLHQVLSCIDVSVSMYRQLGEEEEDDEEDDDDACMALIKKSSATRMLRLQLFDGREHQVAYEYEPIACLDVFHANRLTGNPVRCCGKIALMNSPVERRGVLWLTRHNVKLVFEGFECRKNCEAGSSSPVTRAVDSIPAPAQALPATGINLPHNETSCPPQERVTNAHRACISYCADDFDEASQKRAAGGILDFELPVKRFNAHTVDERILSPVEQYFPSGSSYVEFSYTSYLVRSNAVAGDESYEKFTHKFLRTYGFMGCFSIAQALSSINRSPGLQEPSDEWLSDNAHFGFLEHAVPLDVIERSDISDVASNELREVGLDHTGGLWLVNLNDCSACFFCLVSVETLGISSSTPLAVSRLINAVNGFFEVRRFRSGACHLHWISQYRRNLDDEEFATRTRAIQAEFERMEALMDF</sequence>